<sequence>MEKETINLVNKIVERYMKYGAAKALKLSRKAVVDHQKCHILHRLHAMLLIKNDPSDYKKAMKHANWAIRFYPESLEYRYFAELLFHNKNIGTLHVLEHSLAIWNFESIMLIENPSEPCWDFYKQVIDEEASRVESGKAAVEHVKACLLKMINAYYRKIDSLHFPDECFADVFSSSLSEDDAYQMFRVKTKCMEILIKNEYSCCGFMQRMFSEVCFQYGIRIKEEDGKDDKDKVLDLALASAKAASRVFGLSKEYKINMLVRILQCNKNLSVVEIQIIKDHLRVVHSCRNYEPYCEFLIQEDVTLLEYYNNCINLILFFIQTLEERMEDEDDQKFISTYYKHLNANDLLGFTEKSIFFKRNIQYLLDNIPKLKKNDVDAKLINETTKINSKLKKMIIEIVEKKPFEALKLTQAALTAYQPSSSQPAILLRLHSKYIFENNRNDIELALKFAKMAVIACPNSLDHMFFHASLMYHKASMASPNDKMLYWMTVFECEKALMLEHVAEADEFNIKVIKLIDKKTNRLESAKEITEYLKTNLRTLINICYRGIDELPKSFFDTITSKIILPIEKMMLVLEMIETPKYKFCAFLYRMHSELCHTFALQSLEVNDGLSSHWLKSSYISATIATRNFHSSNEYGINNTTRNLQVLKNMNIVEAVKKVDQKSPNLKNFYIEEALKAFQELSSFINIKNNQEPYYKYLIIDNEYKDHEQQNEYFMKCIGLLEAYAITLDQEFKDDNFEELRREEVFYKHLENIGLTDFPKKAPGFFASIMYLLESPKIIMERDFSYKMNEDYKMMGMMKGKDNIVENEDQQSSQEKKTGKSKTKKKNKNTSRKK</sequence>
<reference evidence="3" key="1">
    <citation type="journal article" date="2016" name="Nature">
        <title>The genome of the seagrass Zostera marina reveals angiosperm adaptation to the sea.</title>
        <authorList>
            <person name="Olsen J.L."/>
            <person name="Rouze P."/>
            <person name="Verhelst B."/>
            <person name="Lin Y.-C."/>
            <person name="Bayer T."/>
            <person name="Collen J."/>
            <person name="Dattolo E."/>
            <person name="De Paoli E."/>
            <person name="Dittami S."/>
            <person name="Maumus F."/>
            <person name="Michel G."/>
            <person name="Kersting A."/>
            <person name="Lauritano C."/>
            <person name="Lohaus R."/>
            <person name="Toepel M."/>
            <person name="Tonon T."/>
            <person name="Vanneste K."/>
            <person name="Amirebrahimi M."/>
            <person name="Brakel J."/>
            <person name="Bostroem C."/>
            <person name="Chovatia M."/>
            <person name="Grimwood J."/>
            <person name="Jenkins J.W."/>
            <person name="Jueterbock A."/>
            <person name="Mraz A."/>
            <person name="Stam W.T."/>
            <person name="Tice H."/>
            <person name="Bornberg-Bauer E."/>
            <person name="Green P.J."/>
            <person name="Pearson G.A."/>
            <person name="Procaccini G."/>
            <person name="Duarte C.M."/>
            <person name="Schmutz J."/>
            <person name="Reusch T.B.H."/>
            <person name="Van de Peer Y."/>
        </authorList>
    </citation>
    <scope>NUCLEOTIDE SEQUENCE [LARGE SCALE GENOMIC DNA]</scope>
    <source>
        <strain evidence="3">cv. Finnish</strain>
    </source>
</reference>
<dbReference type="AlphaFoldDB" id="A0A0K9PKH6"/>
<evidence type="ECO:0000256" key="1">
    <source>
        <dbReference type="SAM" id="MobiDB-lite"/>
    </source>
</evidence>
<gene>
    <name evidence="2" type="ORF">ZOSMA_22G00200</name>
</gene>
<feature type="compositionally biased region" description="Basic residues" evidence="1">
    <location>
        <begin position="819"/>
        <end position="834"/>
    </location>
</feature>
<dbReference type="PANTHER" id="PTHR34465:SF4">
    <property type="entry name" value="CARBOXYL-TERMINAL HYDROLASE-LIKE PROTEIN, PUTATIVE (DUF627 AND DUF629)-RELATED"/>
    <property type="match status" value="1"/>
</dbReference>
<feature type="region of interest" description="Disordered" evidence="1">
    <location>
        <begin position="800"/>
        <end position="834"/>
    </location>
</feature>
<comment type="caution">
    <text evidence="2">The sequence shown here is derived from an EMBL/GenBank/DDBJ whole genome shotgun (WGS) entry which is preliminary data.</text>
</comment>
<keyword evidence="3" id="KW-1185">Reference proteome</keyword>
<dbReference type="PANTHER" id="PTHR34465">
    <property type="entry name" value="CARBOXYL-TERMINAL HYDROLASE-LIKE PROTEIN, PUTATIVE (DUF627 AND DUF629)-RELATED"/>
    <property type="match status" value="1"/>
</dbReference>
<accession>A0A0K9PKH6</accession>
<evidence type="ECO:0000313" key="2">
    <source>
        <dbReference type="EMBL" id="KMZ68735.1"/>
    </source>
</evidence>
<protein>
    <submittedName>
        <fullName evidence="2">Uncharacterized protein</fullName>
    </submittedName>
</protein>
<dbReference type="Proteomes" id="UP000036987">
    <property type="component" value="Unassembled WGS sequence"/>
</dbReference>
<evidence type="ECO:0000313" key="3">
    <source>
        <dbReference type="Proteomes" id="UP000036987"/>
    </source>
</evidence>
<dbReference type="EMBL" id="LFYR01000811">
    <property type="protein sequence ID" value="KMZ68735.1"/>
    <property type="molecule type" value="Genomic_DNA"/>
</dbReference>
<name>A0A0K9PKH6_ZOSMR</name>
<proteinExistence type="predicted"/>
<organism evidence="2 3">
    <name type="scientific">Zostera marina</name>
    <name type="common">Eelgrass</name>
    <dbReference type="NCBI Taxonomy" id="29655"/>
    <lineage>
        <taxon>Eukaryota</taxon>
        <taxon>Viridiplantae</taxon>
        <taxon>Streptophyta</taxon>
        <taxon>Embryophyta</taxon>
        <taxon>Tracheophyta</taxon>
        <taxon>Spermatophyta</taxon>
        <taxon>Magnoliopsida</taxon>
        <taxon>Liliopsida</taxon>
        <taxon>Zosteraceae</taxon>
        <taxon>Zostera</taxon>
    </lineage>
</organism>